<comment type="caution">
    <text evidence="6">The sequence shown here is derived from an EMBL/GenBank/DDBJ whole genome shotgun (WGS) entry which is preliminary data.</text>
</comment>
<dbReference type="Gene3D" id="1.10.357.10">
    <property type="entry name" value="Tetracycline Repressor, domain 2"/>
    <property type="match status" value="1"/>
</dbReference>
<dbReference type="SUPFAM" id="SSF48498">
    <property type="entry name" value="Tetracyclin repressor-like, C-terminal domain"/>
    <property type="match status" value="1"/>
</dbReference>
<dbReference type="PROSITE" id="PS01081">
    <property type="entry name" value="HTH_TETR_1"/>
    <property type="match status" value="1"/>
</dbReference>
<keyword evidence="3" id="KW-0804">Transcription</keyword>
<dbReference type="Pfam" id="PF21943">
    <property type="entry name" value="TetR_C_46"/>
    <property type="match status" value="1"/>
</dbReference>
<dbReference type="PRINTS" id="PR00455">
    <property type="entry name" value="HTHTETR"/>
</dbReference>
<name>A0A231GVP1_9NOCA</name>
<keyword evidence="2 4" id="KW-0238">DNA-binding</keyword>
<dbReference type="InterPro" id="IPR036271">
    <property type="entry name" value="Tet_transcr_reg_TetR-rel_C_sf"/>
</dbReference>
<evidence type="ECO:0000313" key="7">
    <source>
        <dbReference type="Proteomes" id="UP000215506"/>
    </source>
</evidence>
<dbReference type="Proteomes" id="UP000215506">
    <property type="component" value="Unassembled WGS sequence"/>
</dbReference>
<dbReference type="PROSITE" id="PS50977">
    <property type="entry name" value="HTH_TETR_2"/>
    <property type="match status" value="1"/>
</dbReference>
<feature type="DNA-binding region" description="H-T-H motif" evidence="4">
    <location>
        <begin position="56"/>
        <end position="75"/>
    </location>
</feature>
<evidence type="ECO:0000313" key="6">
    <source>
        <dbReference type="EMBL" id="OXR40625.1"/>
    </source>
</evidence>
<evidence type="ECO:0000256" key="2">
    <source>
        <dbReference type="ARBA" id="ARBA00023125"/>
    </source>
</evidence>
<dbReference type="EMBL" id="NGAF01000029">
    <property type="protein sequence ID" value="OXR40625.1"/>
    <property type="molecule type" value="Genomic_DNA"/>
</dbReference>
<dbReference type="InterPro" id="IPR023772">
    <property type="entry name" value="DNA-bd_HTH_TetR-type_CS"/>
</dbReference>
<dbReference type="InterPro" id="IPR054129">
    <property type="entry name" value="DesT_TetR_C"/>
</dbReference>
<dbReference type="Pfam" id="PF00440">
    <property type="entry name" value="TetR_N"/>
    <property type="match status" value="1"/>
</dbReference>
<proteinExistence type="predicted"/>
<sequence length="252" mass="27672">MGAMTGARQRVLEVGSSVVRRVDARSSRWAEHRVTVRAELVDAAYRAFGKYGPDASMDDIAREAGATKPKLYRHFKDKQGLRAAVVERAKDLMWSNILASSDFATAPIGEVMSQIVGQYSELVDEHQNVFQFLVRSHFDDNSSETDQALEDARELAGFIAGHFSAVLESLGADTTGIDLVVQSIIGASLSATDWWINSQADPETAMSRVDFADNLSAIVWGIIDASAQVRGIRIDPRQTLRIENIETVDVKS</sequence>
<accession>A0A231GVP1</accession>
<reference evidence="6 7" key="1">
    <citation type="submission" date="2017-07" db="EMBL/GenBank/DDBJ databases">
        <title>First draft Genome Sequence of Nocardia cerradoensis isolated from human infection.</title>
        <authorList>
            <person name="Carrasco G."/>
        </authorList>
    </citation>
    <scope>NUCLEOTIDE SEQUENCE [LARGE SCALE GENOMIC DNA]</scope>
    <source>
        <strain evidence="6 7">CNM20130759</strain>
    </source>
</reference>
<evidence type="ECO:0000256" key="3">
    <source>
        <dbReference type="ARBA" id="ARBA00023163"/>
    </source>
</evidence>
<evidence type="ECO:0000256" key="1">
    <source>
        <dbReference type="ARBA" id="ARBA00023015"/>
    </source>
</evidence>
<dbReference type="GO" id="GO:0000976">
    <property type="term" value="F:transcription cis-regulatory region binding"/>
    <property type="evidence" value="ECO:0007669"/>
    <property type="project" value="TreeGrafter"/>
</dbReference>
<dbReference type="GO" id="GO:0003700">
    <property type="term" value="F:DNA-binding transcription factor activity"/>
    <property type="evidence" value="ECO:0007669"/>
    <property type="project" value="TreeGrafter"/>
</dbReference>
<gene>
    <name evidence="6" type="ORF">B7C42_07310</name>
</gene>
<dbReference type="InterPro" id="IPR050109">
    <property type="entry name" value="HTH-type_TetR-like_transc_reg"/>
</dbReference>
<dbReference type="InterPro" id="IPR001647">
    <property type="entry name" value="HTH_TetR"/>
</dbReference>
<evidence type="ECO:0000259" key="5">
    <source>
        <dbReference type="PROSITE" id="PS50977"/>
    </source>
</evidence>
<dbReference type="InterPro" id="IPR009057">
    <property type="entry name" value="Homeodomain-like_sf"/>
</dbReference>
<evidence type="ECO:0000256" key="4">
    <source>
        <dbReference type="PROSITE-ProRule" id="PRU00335"/>
    </source>
</evidence>
<dbReference type="PANTHER" id="PTHR30055">
    <property type="entry name" value="HTH-TYPE TRANSCRIPTIONAL REGULATOR RUTR"/>
    <property type="match status" value="1"/>
</dbReference>
<dbReference type="SUPFAM" id="SSF46689">
    <property type="entry name" value="Homeodomain-like"/>
    <property type="match status" value="1"/>
</dbReference>
<feature type="domain" description="HTH tetR-type" evidence="5">
    <location>
        <begin position="34"/>
        <end position="93"/>
    </location>
</feature>
<keyword evidence="7" id="KW-1185">Reference proteome</keyword>
<dbReference type="AlphaFoldDB" id="A0A231GVP1"/>
<organism evidence="6 7">
    <name type="scientific">Nocardia cerradoensis</name>
    <dbReference type="NCBI Taxonomy" id="85688"/>
    <lineage>
        <taxon>Bacteria</taxon>
        <taxon>Bacillati</taxon>
        <taxon>Actinomycetota</taxon>
        <taxon>Actinomycetes</taxon>
        <taxon>Mycobacteriales</taxon>
        <taxon>Nocardiaceae</taxon>
        <taxon>Nocardia</taxon>
    </lineage>
</organism>
<protein>
    <submittedName>
        <fullName evidence="6">Putative HTH-type transcriptional regulator</fullName>
    </submittedName>
</protein>
<keyword evidence="1" id="KW-0805">Transcription regulation</keyword>
<dbReference type="PANTHER" id="PTHR30055:SF160">
    <property type="entry name" value="TRANSCRIPTIONAL REGULATORY PROTEIN (PROBABLY ASNC-FAMILY)-RELATED"/>
    <property type="match status" value="1"/>
</dbReference>